<dbReference type="InterPro" id="IPR016163">
    <property type="entry name" value="Ald_DH_C"/>
</dbReference>
<evidence type="ECO:0000259" key="4">
    <source>
        <dbReference type="Pfam" id="PF00171"/>
    </source>
</evidence>
<dbReference type="EC" id="1.2.1.27" evidence="1"/>
<accession>A0A1Z4EU49</accession>
<dbReference type="EMBL" id="AP018165">
    <property type="protein sequence ID" value="BAX96487.1"/>
    <property type="molecule type" value="Genomic_DNA"/>
</dbReference>
<gene>
    <name evidence="5" type="ORF">MSTE_01157</name>
</gene>
<reference evidence="6" key="1">
    <citation type="journal article" date="2017" name="Genome Announc.">
        <title>Complete Genome Sequence of Mycobacterium stephanolepidis.</title>
        <authorList>
            <person name="Fukano H."/>
            <person name="Yoshida M."/>
            <person name="Katayama Y."/>
            <person name="Omatsu T."/>
            <person name="Mizutani T."/>
            <person name="Kurata O."/>
            <person name="Wada S."/>
            <person name="Hoshino Y."/>
        </authorList>
    </citation>
    <scope>NUCLEOTIDE SEQUENCE [LARGE SCALE GENOMIC DNA]</scope>
    <source>
        <strain evidence="6">NJB0901</strain>
    </source>
</reference>
<evidence type="ECO:0000256" key="3">
    <source>
        <dbReference type="ARBA" id="ARBA00023027"/>
    </source>
</evidence>
<evidence type="ECO:0000313" key="6">
    <source>
        <dbReference type="Proteomes" id="UP000217954"/>
    </source>
</evidence>
<dbReference type="Gene3D" id="3.40.309.10">
    <property type="entry name" value="Aldehyde Dehydrogenase, Chain A, domain 2"/>
    <property type="match status" value="1"/>
</dbReference>
<dbReference type="PANTHER" id="PTHR43866">
    <property type="entry name" value="MALONATE-SEMIALDEHYDE DEHYDROGENASE"/>
    <property type="match status" value="1"/>
</dbReference>
<evidence type="ECO:0000313" key="5">
    <source>
        <dbReference type="EMBL" id="BAX96487.1"/>
    </source>
</evidence>
<dbReference type="PANTHER" id="PTHR43866:SF4">
    <property type="entry name" value="MALONATE-SEMIALDEHYDE DEHYDROGENASE"/>
    <property type="match status" value="1"/>
</dbReference>
<sequence>MDVQLDSGVPTSRISNRFPRGYTMSSLPDSLPKLTHFVAGKHVPGTSGRYADVYDPTLGKPVRQVPLADVSEVEAAIANAAEAQPGWAARNPQQRARVLAKFVDLVRAEIDDLATMLSQEHGKTHADAKGDIERGLEVCEFATGIPHLIKGEYTSGAGTGIDVYSIRQPLGVVAGITPFNFPAMIPLWKAGPALACGNAFVLKPSERDPSVPLRLAELFLEAGLPPGVFNVVNGDKTAVDALLHDPRIAAVGFVGSTPIAQYIYETATANGKRAQCFGGAKNHMIIMPDADIDQAIDALIGAGYGSAGERCMAISVAVPVGESTAERLVDGLTKRARELVVGPSLDSGVDFGPLVGADALKRVRDYIDIGIAEGAELVLDGRDLQVAGHEDGFFIGASLFDHVTPDMRIYKEEIFGPVVSVVRAKDYDEALRLPSEHEFGNGVAIFTRDGDTARDFCARVNTGMIGVNVPIPVPVAYHTFGGWKRSGFGDLNQHGPDSIRFYTKTKTVTQRWPSGTKEGASFVIPTMD</sequence>
<dbReference type="KEGG" id="mste:MSTE_01157"/>
<dbReference type="GO" id="GO:0006210">
    <property type="term" value="P:thymine catabolic process"/>
    <property type="evidence" value="ECO:0007669"/>
    <property type="project" value="TreeGrafter"/>
</dbReference>
<dbReference type="Pfam" id="PF00171">
    <property type="entry name" value="Aldedh"/>
    <property type="match status" value="1"/>
</dbReference>
<feature type="domain" description="Aldehyde dehydrogenase" evidence="4">
    <location>
        <begin position="45"/>
        <end position="508"/>
    </location>
</feature>
<dbReference type="InterPro" id="IPR015590">
    <property type="entry name" value="Aldehyde_DH_dom"/>
</dbReference>
<protein>
    <recommendedName>
        <fullName evidence="1">methylmalonate-semialdehyde dehydrogenase (CoA acylating)</fullName>
        <ecNumber evidence="1">1.2.1.27</ecNumber>
    </recommendedName>
</protein>
<dbReference type="CDD" id="cd07085">
    <property type="entry name" value="ALDH_F6_MMSDH"/>
    <property type="match status" value="1"/>
</dbReference>
<keyword evidence="2" id="KW-0560">Oxidoreductase</keyword>
<dbReference type="SUPFAM" id="SSF53720">
    <property type="entry name" value="ALDH-like"/>
    <property type="match status" value="1"/>
</dbReference>
<dbReference type="GO" id="GO:0004491">
    <property type="term" value="F:methylmalonate-semialdehyde dehydrogenase (acylating, NAD) activity"/>
    <property type="evidence" value="ECO:0007669"/>
    <property type="project" value="UniProtKB-EC"/>
</dbReference>
<dbReference type="InterPro" id="IPR010061">
    <property type="entry name" value="MeMal-semiAld_DH"/>
</dbReference>
<keyword evidence="3" id="KW-0520">NAD</keyword>
<dbReference type="Gene3D" id="3.40.605.10">
    <property type="entry name" value="Aldehyde Dehydrogenase, Chain A, domain 1"/>
    <property type="match status" value="1"/>
</dbReference>
<dbReference type="InterPro" id="IPR016160">
    <property type="entry name" value="Ald_DH_CS_CYS"/>
</dbReference>
<dbReference type="Proteomes" id="UP000217954">
    <property type="component" value="Chromosome"/>
</dbReference>
<dbReference type="FunFam" id="3.40.605.10:FF:000003">
    <property type="entry name" value="Methylmalonate-semialdehyde dehydrogenase [acylating]"/>
    <property type="match status" value="1"/>
</dbReference>
<organism evidence="5 6">
    <name type="scientific">[Mycobacterium] stephanolepidis</name>
    <dbReference type="NCBI Taxonomy" id="1520670"/>
    <lineage>
        <taxon>Bacteria</taxon>
        <taxon>Bacillati</taxon>
        <taxon>Actinomycetota</taxon>
        <taxon>Actinomycetes</taxon>
        <taxon>Mycobacteriales</taxon>
        <taxon>Mycobacteriaceae</taxon>
        <taxon>Mycobacteroides</taxon>
    </lineage>
</organism>
<dbReference type="FunFam" id="3.40.309.10:FF:000002">
    <property type="entry name" value="Methylmalonate-semialdehyde dehydrogenase (Acylating)"/>
    <property type="match status" value="1"/>
</dbReference>
<dbReference type="NCBIfam" id="TIGR01722">
    <property type="entry name" value="MMSDH"/>
    <property type="match status" value="1"/>
</dbReference>
<dbReference type="InterPro" id="IPR016161">
    <property type="entry name" value="Ald_DH/histidinol_DH"/>
</dbReference>
<evidence type="ECO:0000256" key="1">
    <source>
        <dbReference type="ARBA" id="ARBA00013048"/>
    </source>
</evidence>
<dbReference type="AlphaFoldDB" id="A0A1Z4EU49"/>
<dbReference type="GO" id="GO:0006574">
    <property type="term" value="P:L-valine catabolic process"/>
    <property type="evidence" value="ECO:0007669"/>
    <property type="project" value="TreeGrafter"/>
</dbReference>
<evidence type="ECO:0000256" key="2">
    <source>
        <dbReference type="ARBA" id="ARBA00023002"/>
    </source>
</evidence>
<dbReference type="PROSITE" id="PS00070">
    <property type="entry name" value="ALDEHYDE_DEHYDR_CYS"/>
    <property type="match status" value="1"/>
</dbReference>
<reference evidence="5 6" key="2">
    <citation type="journal article" date="2017" name="Int. J. Syst. Evol. Microbiol.">
        <title>Mycobacterium stephanolepidis sp. nov., a rapidly growing species related to Mycobacterium chelonae, isolated from marine teleost fish, Stephanolepis cirrhifer.</title>
        <authorList>
            <person name="Fukano H."/>
            <person name="Wada S."/>
            <person name="Kurata O."/>
            <person name="Katayama K."/>
            <person name="Fujiwara N."/>
            <person name="Hoshino Y."/>
        </authorList>
    </citation>
    <scope>NUCLEOTIDE SEQUENCE [LARGE SCALE GENOMIC DNA]</scope>
    <source>
        <strain evidence="5 6">NJB0901</strain>
    </source>
</reference>
<name>A0A1Z4EU49_9MYCO</name>
<dbReference type="InterPro" id="IPR016162">
    <property type="entry name" value="Ald_DH_N"/>
</dbReference>
<proteinExistence type="predicted"/>
<keyword evidence="6" id="KW-1185">Reference proteome</keyword>